<proteinExistence type="predicted"/>
<feature type="domain" description="WYL" evidence="2">
    <location>
        <begin position="173"/>
        <end position="240"/>
    </location>
</feature>
<feature type="domain" description="Helix-turn-helix type 11" evidence="1">
    <location>
        <begin position="38"/>
        <end position="92"/>
    </location>
</feature>
<dbReference type="InterPro" id="IPR036388">
    <property type="entry name" value="WH-like_DNA-bd_sf"/>
</dbReference>
<gene>
    <name evidence="4" type="ORF">METZ01_LOCUS142286</name>
</gene>
<dbReference type="Pfam" id="PF08279">
    <property type="entry name" value="HTH_11"/>
    <property type="match status" value="1"/>
</dbReference>
<evidence type="ECO:0000259" key="3">
    <source>
        <dbReference type="Pfam" id="PF25583"/>
    </source>
</evidence>
<protein>
    <recommendedName>
        <fullName evidence="5">HTH deoR-type domain-containing protein</fullName>
    </recommendedName>
</protein>
<dbReference type="InterPro" id="IPR057727">
    <property type="entry name" value="WCX_dom"/>
</dbReference>
<feature type="domain" description="WCX" evidence="3">
    <location>
        <begin position="271"/>
        <end position="347"/>
    </location>
</feature>
<dbReference type="InterPro" id="IPR013196">
    <property type="entry name" value="HTH_11"/>
</dbReference>
<evidence type="ECO:0000259" key="1">
    <source>
        <dbReference type="Pfam" id="PF08279"/>
    </source>
</evidence>
<evidence type="ECO:0000259" key="2">
    <source>
        <dbReference type="Pfam" id="PF13280"/>
    </source>
</evidence>
<sequence length="352" mass="40389">MFPAFAGWGEVLDLGWRSSVATKCKRVPELNTRPPIERMLKIHNLLKGENHPNARQLAAELEVTTKTIYRDIAFMRDRMELPVQFEPAYNGYCYAGEVAQFPTVQISEGELFAMLVAEKAMQQYRGTNFEKPLMSAFRKVTDSLTDTISFNFDDFDQSISFRTSAEPVLNLDVIDALAKAAAGNRQLQFNYRKPGVIKAESRIVDPYHLANVNGEWFLFAHCHLRNDIRTFTPARISDMHPTGKTFKPPKKFSLKKRLRGSFAIVTGDKEEEIVIRFNELVADYIREKRWHPTQRQRNLKDGGVELTMRLTSLNEVQRWVMTWCGNAQVIKPTELAQSVREAAQRILETNNS</sequence>
<dbReference type="InterPro" id="IPR036390">
    <property type="entry name" value="WH_DNA-bd_sf"/>
</dbReference>
<dbReference type="Pfam" id="PF13280">
    <property type="entry name" value="WYL"/>
    <property type="match status" value="1"/>
</dbReference>
<organism evidence="4">
    <name type="scientific">marine metagenome</name>
    <dbReference type="NCBI Taxonomy" id="408172"/>
    <lineage>
        <taxon>unclassified sequences</taxon>
        <taxon>metagenomes</taxon>
        <taxon>ecological metagenomes</taxon>
    </lineage>
</organism>
<reference evidence="4" key="1">
    <citation type="submission" date="2018-05" db="EMBL/GenBank/DDBJ databases">
        <authorList>
            <person name="Lanie J.A."/>
            <person name="Ng W.-L."/>
            <person name="Kazmierczak K.M."/>
            <person name="Andrzejewski T.M."/>
            <person name="Davidsen T.M."/>
            <person name="Wayne K.J."/>
            <person name="Tettelin H."/>
            <person name="Glass J.I."/>
            <person name="Rusch D."/>
            <person name="Podicherti R."/>
            <person name="Tsui H.-C.T."/>
            <person name="Winkler M.E."/>
        </authorList>
    </citation>
    <scope>NUCLEOTIDE SEQUENCE</scope>
</reference>
<dbReference type="InterPro" id="IPR051534">
    <property type="entry name" value="CBASS_pafABC_assoc_protein"/>
</dbReference>
<dbReference type="Pfam" id="PF25583">
    <property type="entry name" value="WCX"/>
    <property type="match status" value="1"/>
</dbReference>
<dbReference type="PANTHER" id="PTHR34580">
    <property type="match status" value="1"/>
</dbReference>
<evidence type="ECO:0000313" key="4">
    <source>
        <dbReference type="EMBL" id="SVA89432.1"/>
    </source>
</evidence>
<name>A0A381ZKR3_9ZZZZ</name>
<dbReference type="AlphaFoldDB" id="A0A381ZKR3"/>
<evidence type="ECO:0008006" key="5">
    <source>
        <dbReference type="Google" id="ProtNLM"/>
    </source>
</evidence>
<dbReference type="EMBL" id="UINC01021583">
    <property type="protein sequence ID" value="SVA89432.1"/>
    <property type="molecule type" value="Genomic_DNA"/>
</dbReference>
<dbReference type="Gene3D" id="1.10.10.10">
    <property type="entry name" value="Winged helix-like DNA-binding domain superfamily/Winged helix DNA-binding domain"/>
    <property type="match status" value="1"/>
</dbReference>
<dbReference type="PANTHER" id="PTHR34580:SF9">
    <property type="entry name" value="SLL5097 PROTEIN"/>
    <property type="match status" value="1"/>
</dbReference>
<dbReference type="InterPro" id="IPR026881">
    <property type="entry name" value="WYL_dom"/>
</dbReference>
<dbReference type="PROSITE" id="PS52050">
    <property type="entry name" value="WYL"/>
    <property type="match status" value="1"/>
</dbReference>
<accession>A0A381ZKR3</accession>
<dbReference type="SUPFAM" id="SSF46785">
    <property type="entry name" value="Winged helix' DNA-binding domain"/>
    <property type="match status" value="1"/>
</dbReference>